<sequence>MPLIFLGGYECLNTARYNATDVPSVFRYHNENVFKTIHGFLRRDYTGKTSFRAYKGQHFSFTEPIDCGQNHGVRNRSPVVEKMKPLERPLAPIVLLTANPSLGDRVSEPGH</sequence>
<gene>
    <name evidence="1" type="ORF">BaRGS_00023853</name>
</gene>
<evidence type="ECO:0000313" key="2">
    <source>
        <dbReference type="Proteomes" id="UP001519460"/>
    </source>
</evidence>
<dbReference type="Proteomes" id="UP001519460">
    <property type="component" value="Unassembled WGS sequence"/>
</dbReference>
<protein>
    <recommendedName>
        <fullName evidence="3">Helitron helicase-like domain-containing protein</fullName>
    </recommendedName>
</protein>
<evidence type="ECO:0008006" key="3">
    <source>
        <dbReference type="Google" id="ProtNLM"/>
    </source>
</evidence>
<dbReference type="AlphaFoldDB" id="A0ABD0KCS4"/>
<proteinExistence type="predicted"/>
<evidence type="ECO:0000313" key="1">
    <source>
        <dbReference type="EMBL" id="KAK7484933.1"/>
    </source>
</evidence>
<comment type="caution">
    <text evidence="1">The sequence shown here is derived from an EMBL/GenBank/DDBJ whole genome shotgun (WGS) entry which is preliminary data.</text>
</comment>
<accession>A0ABD0KCS4</accession>
<name>A0ABD0KCS4_9CAEN</name>
<organism evidence="1 2">
    <name type="scientific">Batillaria attramentaria</name>
    <dbReference type="NCBI Taxonomy" id="370345"/>
    <lineage>
        <taxon>Eukaryota</taxon>
        <taxon>Metazoa</taxon>
        <taxon>Spiralia</taxon>
        <taxon>Lophotrochozoa</taxon>
        <taxon>Mollusca</taxon>
        <taxon>Gastropoda</taxon>
        <taxon>Caenogastropoda</taxon>
        <taxon>Sorbeoconcha</taxon>
        <taxon>Cerithioidea</taxon>
        <taxon>Batillariidae</taxon>
        <taxon>Batillaria</taxon>
    </lineage>
</organism>
<dbReference type="EMBL" id="JACVVK020000202">
    <property type="protein sequence ID" value="KAK7484933.1"/>
    <property type="molecule type" value="Genomic_DNA"/>
</dbReference>
<reference evidence="1 2" key="1">
    <citation type="journal article" date="2023" name="Sci. Data">
        <title>Genome assembly of the Korean intertidal mud-creeper Batillaria attramentaria.</title>
        <authorList>
            <person name="Patra A.K."/>
            <person name="Ho P.T."/>
            <person name="Jun S."/>
            <person name="Lee S.J."/>
            <person name="Kim Y."/>
            <person name="Won Y.J."/>
        </authorList>
    </citation>
    <scope>NUCLEOTIDE SEQUENCE [LARGE SCALE GENOMIC DNA]</scope>
    <source>
        <strain evidence="1">Wonlab-2016</strain>
    </source>
</reference>
<keyword evidence="2" id="KW-1185">Reference proteome</keyword>